<dbReference type="Pfam" id="PF02298">
    <property type="entry name" value="Cu_bind_like"/>
    <property type="match status" value="1"/>
</dbReference>
<keyword evidence="4 10" id="KW-0732">Signal</keyword>
<proteinExistence type="inferred from homology"/>
<protein>
    <recommendedName>
        <fullName evidence="11">Phytocyanin domain-containing protein</fullName>
    </recommendedName>
</protein>
<comment type="caution">
    <text evidence="12">The sequence shown here is derived from an EMBL/GenBank/DDBJ whole genome shotgun (WGS) entry which is preliminary data.</text>
</comment>
<gene>
    <name evidence="12" type="ORF">RHGRI_028152</name>
</gene>
<dbReference type="GO" id="GO:0009055">
    <property type="term" value="F:electron transfer activity"/>
    <property type="evidence" value="ECO:0007669"/>
    <property type="project" value="InterPro"/>
</dbReference>
<evidence type="ECO:0000256" key="1">
    <source>
        <dbReference type="ARBA" id="ARBA00004609"/>
    </source>
</evidence>
<comment type="subcellular location">
    <subcellularLocation>
        <location evidence="1">Cell membrane</location>
        <topology evidence="1">Lipid-anchor</topology>
        <topology evidence="1">GPI-anchor</topology>
    </subcellularLocation>
</comment>
<feature type="domain" description="Phytocyanin" evidence="11">
    <location>
        <begin position="27"/>
        <end position="129"/>
    </location>
</feature>
<evidence type="ECO:0000256" key="3">
    <source>
        <dbReference type="ARBA" id="ARBA00022622"/>
    </source>
</evidence>
<accession>A0AAV6IKK5</accession>
<keyword evidence="8" id="KW-0449">Lipoprotein</keyword>
<dbReference type="InterPro" id="IPR003245">
    <property type="entry name" value="Phytocyanin_dom"/>
</dbReference>
<keyword evidence="2" id="KW-1003">Cell membrane</keyword>
<name>A0AAV6IKK5_9ERIC</name>
<reference evidence="12" key="1">
    <citation type="submission" date="2020-08" db="EMBL/GenBank/DDBJ databases">
        <title>Plant Genome Project.</title>
        <authorList>
            <person name="Zhang R.-G."/>
        </authorList>
    </citation>
    <scope>NUCLEOTIDE SEQUENCE</scope>
    <source>
        <strain evidence="12">WSP0</strain>
        <tissue evidence="12">Leaf</tissue>
    </source>
</reference>
<dbReference type="FunFam" id="2.60.40.420:FF:000010">
    <property type="entry name" value="Early nodulin-like protein 1"/>
    <property type="match status" value="1"/>
</dbReference>
<feature type="signal peptide" evidence="10">
    <location>
        <begin position="1"/>
        <end position="26"/>
    </location>
</feature>
<evidence type="ECO:0000256" key="2">
    <source>
        <dbReference type="ARBA" id="ARBA00022475"/>
    </source>
</evidence>
<evidence type="ECO:0000256" key="9">
    <source>
        <dbReference type="ARBA" id="ARBA00035011"/>
    </source>
</evidence>
<evidence type="ECO:0000256" key="7">
    <source>
        <dbReference type="ARBA" id="ARBA00023180"/>
    </source>
</evidence>
<feature type="chain" id="PRO_5043507216" description="Phytocyanin domain-containing protein" evidence="10">
    <location>
        <begin position="27"/>
        <end position="160"/>
    </location>
</feature>
<evidence type="ECO:0000259" key="11">
    <source>
        <dbReference type="PROSITE" id="PS51485"/>
    </source>
</evidence>
<dbReference type="InterPro" id="IPR008972">
    <property type="entry name" value="Cupredoxin"/>
</dbReference>
<dbReference type="AlphaFoldDB" id="A0AAV6IKK5"/>
<evidence type="ECO:0000256" key="6">
    <source>
        <dbReference type="ARBA" id="ARBA00023157"/>
    </source>
</evidence>
<dbReference type="SUPFAM" id="SSF49503">
    <property type="entry name" value="Cupredoxins"/>
    <property type="match status" value="1"/>
</dbReference>
<keyword evidence="3" id="KW-0336">GPI-anchor</keyword>
<comment type="similarity">
    <text evidence="9">Belongs to the early nodulin-like (ENODL) family.</text>
</comment>
<evidence type="ECO:0000256" key="8">
    <source>
        <dbReference type="ARBA" id="ARBA00023288"/>
    </source>
</evidence>
<organism evidence="12 13">
    <name type="scientific">Rhododendron griersonianum</name>
    <dbReference type="NCBI Taxonomy" id="479676"/>
    <lineage>
        <taxon>Eukaryota</taxon>
        <taxon>Viridiplantae</taxon>
        <taxon>Streptophyta</taxon>
        <taxon>Embryophyta</taxon>
        <taxon>Tracheophyta</taxon>
        <taxon>Spermatophyta</taxon>
        <taxon>Magnoliopsida</taxon>
        <taxon>eudicotyledons</taxon>
        <taxon>Gunneridae</taxon>
        <taxon>Pentapetalae</taxon>
        <taxon>asterids</taxon>
        <taxon>Ericales</taxon>
        <taxon>Ericaceae</taxon>
        <taxon>Ericoideae</taxon>
        <taxon>Rhodoreae</taxon>
        <taxon>Rhododendron</taxon>
    </lineage>
</organism>
<evidence type="ECO:0000313" key="13">
    <source>
        <dbReference type="Proteomes" id="UP000823749"/>
    </source>
</evidence>
<dbReference type="CDD" id="cd11019">
    <property type="entry name" value="OsENODL1_like"/>
    <property type="match status" value="1"/>
</dbReference>
<keyword evidence="13" id="KW-1185">Reference proteome</keyword>
<evidence type="ECO:0000313" key="12">
    <source>
        <dbReference type="EMBL" id="KAG5527134.1"/>
    </source>
</evidence>
<dbReference type="InterPro" id="IPR041846">
    <property type="entry name" value="ENL_dom"/>
</dbReference>
<dbReference type="Proteomes" id="UP000823749">
    <property type="component" value="Chromosome 10"/>
</dbReference>
<keyword evidence="6" id="KW-1015">Disulfide bond</keyword>
<keyword evidence="7" id="KW-0325">Glycoprotein</keyword>
<dbReference type="GO" id="GO:0005886">
    <property type="term" value="C:plasma membrane"/>
    <property type="evidence" value="ECO:0007669"/>
    <property type="project" value="UniProtKB-SubCell"/>
</dbReference>
<dbReference type="Gene3D" id="2.60.40.420">
    <property type="entry name" value="Cupredoxins - blue copper proteins"/>
    <property type="match status" value="1"/>
</dbReference>
<dbReference type="PANTHER" id="PTHR33021">
    <property type="entry name" value="BLUE COPPER PROTEIN"/>
    <property type="match status" value="1"/>
</dbReference>
<dbReference type="InterPro" id="IPR039391">
    <property type="entry name" value="Phytocyanin-like"/>
</dbReference>
<sequence>MASNSTILVGLLLLSLSSFHFLSVASFEFQVGGINGWVVPPENDTKIYDTWASKNRFQVGDTIRFRYKKDSVLEVTKAEYKQCNSTRPHFFSNTGNTVFDLNRTGPFYFISGASGHCDRGQRMIVTVMSHDDSSGSKAASLISYGGAAAVAPLALAYICF</sequence>
<dbReference type="PANTHER" id="PTHR33021:SF49">
    <property type="entry name" value="EARLY NODULIN-LIKE PROTEIN 21"/>
    <property type="match status" value="1"/>
</dbReference>
<dbReference type="GO" id="GO:0098552">
    <property type="term" value="C:side of membrane"/>
    <property type="evidence" value="ECO:0007669"/>
    <property type="project" value="UniProtKB-KW"/>
</dbReference>
<dbReference type="EMBL" id="JACTNZ010000010">
    <property type="protein sequence ID" value="KAG5527134.1"/>
    <property type="molecule type" value="Genomic_DNA"/>
</dbReference>
<evidence type="ECO:0000256" key="10">
    <source>
        <dbReference type="SAM" id="SignalP"/>
    </source>
</evidence>
<evidence type="ECO:0000256" key="4">
    <source>
        <dbReference type="ARBA" id="ARBA00022729"/>
    </source>
</evidence>
<keyword evidence="5" id="KW-0472">Membrane</keyword>
<evidence type="ECO:0000256" key="5">
    <source>
        <dbReference type="ARBA" id="ARBA00023136"/>
    </source>
</evidence>
<dbReference type="PROSITE" id="PS51485">
    <property type="entry name" value="PHYTOCYANIN"/>
    <property type="match status" value="1"/>
</dbReference>